<gene>
    <name evidence="3" type="ORF">NDU88_002762</name>
</gene>
<evidence type="ECO:0000313" key="3">
    <source>
        <dbReference type="EMBL" id="KAJ1082597.1"/>
    </source>
</evidence>
<keyword evidence="4" id="KW-1185">Reference proteome</keyword>
<proteinExistence type="predicted"/>
<dbReference type="Proteomes" id="UP001066276">
    <property type="component" value="Chromosome 12"/>
</dbReference>
<sequence length="200" mass="22439">MAPHRVQLTTHHAQLALLTLLTPPASYLVMECCFIRKTMNTGTAAAPPSHRLRAWSYIVFRWQPVSRSADFASPNPEGESGCQTSRAPQLKARPETTQLRGGTGTPPRFLLSRCCAPIHESKRNRSKDTRDTVPRADTEETVGAGSRHVLPVSSVSLIRCLVREYGLQWKPRAIMAQHRAERLFYALSDHKGNKRNIIFL</sequence>
<evidence type="ECO:0000256" key="1">
    <source>
        <dbReference type="SAM" id="MobiDB-lite"/>
    </source>
</evidence>
<evidence type="ECO:0000256" key="2">
    <source>
        <dbReference type="SAM" id="SignalP"/>
    </source>
</evidence>
<evidence type="ECO:0000313" key="4">
    <source>
        <dbReference type="Proteomes" id="UP001066276"/>
    </source>
</evidence>
<feature type="chain" id="PRO_5043316764" evidence="2">
    <location>
        <begin position="28"/>
        <end position="200"/>
    </location>
</feature>
<feature type="compositionally biased region" description="Basic and acidic residues" evidence="1">
    <location>
        <begin position="121"/>
        <end position="138"/>
    </location>
</feature>
<name>A0AAV7KV51_PLEWA</name>
<comment type="caution">
    <text evidence="3">The sequence shown here is derived from an EMBL/GenBank/DDBJ whole genome shotgun (WGS) entry which is preliminary data.</text>
</comment>
<feature type="region of interest" description="Disordered" evidence="1">
    <location>
        <begin position="121"/>
        <end position="141"/>
    </location>
</feature>
<keyword evidence="2" id="KW-0732">Signal</keyword>
<reference evidence="3" key="1">
    <citation type="journal article" date="2022" name="bioRxiv">
        <title>Sequencing and chromosome-scale assembly of the giantPleurodeles waltlgenome.</title>
        <authorList>
            <person name="Brown T."/>
            <person name="Elewa A."/>
            <person name="Iarovenko S."/>
            <person name="Subramanian E."/>
            <person name="Araus A.J."/>
            <person name="Petzold A."/>
            <person name="Susuki M."/>
            <person name="Suzuki K.-i.T."/>
            <person name="Hayashi T."/>
            <person name="Toyoda A."/>
            <person name="Oliveira C."/>
            <person name="Osipova E."/>
            <person name="Leigh N.D."/>
            <person name="Simon A."/>
            <person name="Yun M.H."/>
        </authorList>
    </citation>
    <scope>NUCLEOTIDE SEQUENCE</scope>
    <source>
        <strain evidence="3">20211129_DDA</strain>
        <tissue evidence="3">Liver</tissue>
    </source>
</reference>
<accession>A0AAV7KV51</accession>
<feature type="signal peptide" evidence="2">
    <location>
        <begin position="1"/>
        <end position="27"/>
    </location>
</feature>
<dbReference type="AlphaFoldDB" id="A0AAV7KV51"/>
<dbReference type="EMBL" id="JANPWB010000016">
    <property type="protein sequence ID" value="KAJ1082597.1"/>
    <property type="molecule type" value="Genomic_DNA"/>
</dbReference>
<feature type="region of interest" description="Disordered" evidence="1">
    <location>
        <begin position="70"/>
        <end position="106"/>
    </location>
</feature>
<protein>
    <submittedName>
        <fullName evidence="3">Uncharacterized protein</fullName>
    </submittedName>
</protein>
<organism evidence="3 4">
    <name type="scientific">Pleurodeles waltl</name>
    <name type="common">Iberian ribbed newt</name>
    <dbReference type="NCBI Taxonomy" id="8319"/>
    <lineage>
        <taxon>Eukaryota</taxon>
        <taxon>Metazoa</taxon>
        <taxon>Chordata</taxon>
        <taxon>Craniata</taxon>
        <taxon>Vertebrata</taxon>
        <taxon>Euteleostomi</taxon>
        <taxon>Amphibia</taxon>
        <taxon>Batrachia</taxon>
        <taxon>Caudata</taxon>
        <taxon>Salamandroidea</taxon>
        <taxon>Salamandridae</taxon>
        <taxon>Pleurodelinae</taxon>
        <taxon>Pleurodeles</taxon>
    </lineage>
</organism>